<reference evidence="9" key="1">
    <citation type="submission" date="2016-09" db="EMBL/GenBank/DDBJ databases">
        <authorList>
            <person name="Gulvik C.A."/>
        </authorList>
    </citation>
    <scope>NUCLEOTIDE SEQUENCE [LARGE SCALE GENOMIC DNA]</scope>
    <source>
        <strain evidence="9">LMG 8895</strain>
    </source>
</reference>
<evidence type="ECO:0000256" key="2">
    <source>
        <dbReference type="ARBA" id="ARBA00022679"/>
    </source>
</evidence>
<dbReference type="SUPFAM" id="SSF56112">
    <property type="entry name" value="Protein kinase-like (PK-like)"/>
    <property type="match status" value="1"/>
</dbReference>
<evidence type="ECO:0000256" key="5">
    <source>
        <dbReference type="ARBA" id="ARBA00022840"/>
    </source>
</evidence>
<dbReference type="Gene3D" id="1.10.510.10">
    <property type="entry name" value="Transferase(Phosphotransferase) domain 1"/>
    <property type="match status" value="1"/>
</dbReference>
<dbReference type="PROSITE" id="PS00108">
    <property type="entry name" value="PROTEIN_KINASE_ST"/>
    <property type="match status" value="1"/>
</dbReference>
<dbReference type="GO" id="GO:0005524">
    <property type="term" value="F:ATP binding"/>
    <property type="evidence" value="ECO:0007669"/>
    <property type="project" value="UniProtKB-KW"/>
</dbReference>
<dbReference type="CDD" id="cd14014">
    <property type="entry name" value="STKc_PknB_like"/>
    <property type="match status" value="1"/>
</dbReference>
<dbReference type="RefSeq" id="WP_069661892.1">
    <property type="nucleotide sequence ID" value="NZ_JBHUJJ010000001.1"/>
</dbReference>
<comment type="caution">
    <text evidence="8">The sequence shown here is derived from an EMBL/GenBank/DDBJ whole genome shotgun (WGS) entry which is preliminary data.</text>
</comment>
<feature type="transmembrane region" description="Helical" evidence="6">
    <location>
        <begin position="326"/>
        <end position="346"/>
    </location>
</feature>
<evidence type="ECO:0000256" key="3">
    <source>
        <dbReference type="ARBA" id="ARBA00022741"/>
    </source>
</evidence>
<name>A0A1E5H6M8_9ENTE</name>
<dbReference type="EC" id="2.7.11.1" evidence="1"/>
<keyword evidence="5" id="KW-0067">ATP-binding</keyword>
<evidence type="ECO:0000313" key="9">
    <source>
        <dbReference type="Proteomes" id="UP000095094"/>
    </source>
</evidence>
<keyword evidence="2" id="KW-0808">Transferase</keyword>
<keyword evidence="3" id="KW-0547">Nucleotide-binding</keyword>
<dbReference type="PANTHER" id="PTHR43289:SF6">
    <property type="entry name" value="SERINE_THREONINE-PROTEIN KINASE NEKL-3"/>
    <property type="match status" value="1"/>
</dbReference>
<feature type="domain" description="Protein kinase" evidence="7">
    <location>
        <begin position="1"/>
        <end position="276"/>
    </location>
</feature>
<feature type="transmembrane region" description="Helical" evidence="6">
    <location>
        <begin position="366"/>
        <end position="390"/>
    </location>
</feature>
<dbReference type="Proteomes" id="UP000095094">
    <property type="component" value="Unassembled WGS sequence"/>
</dbReference>
<evidence type="ECO:0000259" key="7">
    <source>
        <dbReference type="PROSITE" id="PS50011"/>
    </source>
</evidence>
<dbReference type="OrthoDB" id="9788659at2"/>
<dbReference type="PATRIC" id="fig|332950.4.peg.201"/>
<keyword evidence="6" id="KW-0812">Transmembrane</keyword>
<dbReference type="PANTHER" id="PTHR43289">
    <property type="entry name" value="MITOGEN-ACTIVATED PROTEIN KINASE KINASE KINASE 20-RELATED"/>
    <property type="match status" value="1"/>
</dbReference>
<dbReference type="InterPro" id="IPR000719">
    <property type="entry name" value="Prot_kinase_dom"/>
</dbReference>
<evidence type="ECO:0000256" key="6">
    <source>
        <dbReference type="SAM" id="Phobius"/>
    </source>
</evidence>
<dbReference type="GO" id="GO:0004674">
    <property type="term" value="F:protein serine/threonine kinase activity"/>
    <property type="evidence" value="ECO:0007669"/>
    <property type="project" value="UniProtKB-EC"/>
</dbReference>
<evidence type="ECO:0000256" key="1">
    <source>
        <dbReference type="ARBA" id="ARBA00012513"/>
    </source>
</evidence>
<dbReference type="SMART" id="SM00220">
    <property type="entry name" value="S_TKc"/>
    <property type="match status" value="1"/>
</dbReference>
<feature type="transmembrane region" description="Helical" evidence="6">
    <location>
        <begin position="294"/>
        <end position="314"/>
    </location>
</feature>
<proteinExistence type="predicted"/>
<dbReference type="InterPro" id="IPR008271">
    <property type="entry name" value="Ser/Thr_kinase_AS"/>
</dbReference>
<keyword evidence="4" id="KW-0418">Kinase</keyword>
<protein>
    <recommendedName>
        <fullName evidence="1">non-specific serine/threonine protein kinase</fullName>
        <ecNumber evidence="1">2.7.11.1</ecNumber>
    </recommendedName>
</protein>
<dbReference type="PROSITE" id="PS50011">
    <property type="entry name" value="PROTEIN_KINASE_DOM"/>
    <property type="match status" value="1"/>
</dbReference>
<keyword evidence="6" id="KW-0472">Membrane</keyword>
<keyword evidence="9" id="KW-1185">Reference proteome</keyword>
<dbReference type="EMBL" id="MIJY01000001">
    <property type="protein sequence ID" value="OEG20581.1"/>
    <property type="molecule type" value="Genomic_DNA"/>
</dbReference>
<gene>
    <name evidence="8" type="ORF">BCR25_01825</name>
</gene>
<evidence type="ECO:0000256" key="4">
    <source>
        <dbReference type="ARBA" id="ARBA00022777"/>
    </source>
</evidence>
<dbReference type="Pfam" id="PF00069">
    <property type="entry name" value="Pkinase"/>
    <property type="match status" value="1"/>
</dbReference>
<dbReference type="InterPro" id="IPR011009">
    <property type="entry name" value="Kinase-like_dom_sf"/>
</dbReference>
<evidence type="ECO:0000313" key="8">
    <source>
        <dbReference type="EMBL" id="OEG20581.1"/>
    </source>
</evidence>
<organism evidence="8 9">
    <name type="scientific">Enterococcus termitis</name>
    <dbReference type="NCBI Taxonomy" id="332950"/>
    <lineage>
        <taxon>Bacteria</taxon>
        <taxon>Bacillati</taxon>
        <taxon>Bacillota</taxon>
        <taxon>Bacilli</taxon>
        <taxon>Lactobacillales</taxon>
        <taxon>Enterococcaceae</taxon>
        <taxon>Enterococcus</taxon>
    </lineage>
</organism>
<accession>A0A1E5H6M8</accession>
<dbReference type="AlphaFoldDB" id="A0A1E5H6M8"/>
<keyword evidence="6" id="KW-1133">Transmembrane helix</keyword>
<sequence>MENVTEENTSFYKEIEPLTDKPNGPVLVRKTDTREFFVKKCYPLSLKENLFELQMIHHVHLAKVQEVLVEDGQLWLYEEFIHGKTLSELLRLSEKMDTQTILKITLDVLEALIALHSNGLVHRDVKPGNIMMTNDGIVKLIDFDTVRTFDGGKETDTVQLGTIGFASPEQFGFAESDARSDLYSLGVVINTCSIKKYPKEELSADPFLRPLILKATKLDPKDRYQSAGQMKRAVEESLKRLTVNQMYAAQKSRQREGIPAYTANKTSKTSRSHKVNGLGTSFLQKYVPGFRTNYLWKKIIAVVYYLFIGIGFPQDLLKKQGLNNQLIAVVEDLILFILPIFLFTNFMNFHEKLPLLKSKNSIFKGLGYVLLVFFWLVLYTIATSISNSLLKN</sequence>